<dbReference type="EMBL" id="JAHLFQ010000252">
    <property type="protein sequence ID" value="MBU3805193.1"/>
    <property type="molecule type" value="Genomic_DNA"/>
</dbReference>
<sequence length="166" mass="18157">MISILALVIIVGVGMLSKRDAVKSNEISSDNPVQNTQEILLSEEGDLIIPIEDVSEEANFYPLEVDGSKLEVLAVKAPDGTIRTAFNTCQICYSSGRGYYVQDGDVLVCQNCGNRFQTSDVEIARGGCNPVPIFDEDKVIDEKNIIISSDFLAKASGIFANWKNEY</sequence>
<dbReference type="Proteomes" id="UP000824229">
    <property type="component" value="Unassembled WGS sequence"/>
</dbReference>
<gene>
    <name evidence="2" type="ORF">H9872_10640</name>
</gene>
<dbReference type="InterPro" id="IPR018758">
    <property type="entry name" value="FtrD-like"/>
</dbReference>
<organism evidence="2 3">
    <name type="scientific">Candidatus Cellulosilyticum pullistercoris</name>
    <dbReference type="NCBI Taxonomy" id="2838521"/>
    <lineage>
        <taxon>Bacteria</taxon>
        <taxon>Bacillati</taxon>
        <taxon>Bacillota</taxon>
        <taxon>Clostridia</taxon>
        <taxon>Lachnospirales</taxon>
        <taxon>Cellulosilyticaceae</taxon>
        <taxon>Cellulosilyticum</taxon>
    </lineage>
</organism>
<accession>A0A9E2KDP0</accession>
<name>A0A9E2KDP0_9FIRM</name>
<dbReference type="AlphaFoldDB" id="A0A9E2KDP0"/>
<evidence type="ECO:0000259" key="1">
    <source>
        <dbReference type="Pfam" id="PF10080"/>
    </source>
</evidence>
<evidence type="ECO:0000313" key="3">
    <source>
        <dbReference type="Proteomes" id="UP000824229"/>
    </source>
</evidence>
<protein>
    <submittedName>
        <fullName evidence="2">DUF2318 domain-containing protein</fullName>
    </submittedName>
</protein>
<feature type="domain" description="Membrane iron-sulfur containing protein FtrD-like" evidence="1">
    <location>
        <begin position="56"/>
        <end position="159"/>
    </location>
</feature>
<reference evidence="2" key="2">
    <citation type="submission" date="2021-04" db="EMBL/GenBank/DDBJ databases">
        <authorList>
            <person name="Gilroy R."/>
        </authorList>
    </citation>
    <scope>NUCLEOTIDE SEQUENCE</scope>
    <source>
        <strain evidence="2">B5-657</strain>
    </source>
</reference>
<proteinExistence type="predicted"/>
<reference evidence="2" key="1">
    <citation type="journal article" date="2021" name="PeerJ">
        <title>Extensive microbial diversity within the chicken gut microbiome revealed by metagenomics and culture.</title>
        <authorList>
            <person name="Gilroy R."/>
            <person name="Ravi A."/>
            <person name="Getino M."/>
            <person name="Pursley I."/>
            <person name="Horton D.L."/>
            <person name="Alikhan N.F."/>
            <person name="Baker D."/>
            <person name="Gharbi K."/>
            <person name="Hall N."/>
            <person name="Watson M."/>
            <person name="Adriaenssens E.M."/>
            <person name="Foster-Nyarko E."/>
            <person name="Jarju S."/>
            <person name="Secka A."/>
            <person name="Antonio M."/>
            <person name="Oren A."/>
            <person name="Chaudhuri R.R."/>
            <person name="La Ragione R."/>
            <person name="Hildebrand F."/>
            <person name="Pallen M.J."/>
        </authorList>
    </citation>
    <scope>NUCLEOTIDE SEQUENCE</scope>
    <source>
        <strain evidence="2">B5-657</strain>
    </source>
</reference>
<comment type="caution">
    <text evidence="2">The sequence shown here is derived from an EMBL/GenBank/DDBJ whole genome shotgun (WGS) entry which is preliminary data.</text>
</comment>
<dbReference type="Pfam" id="PF10080">
    <property type="entry name" value="FtrD-like"/>
    <property type="match status" value="1"/>
</dbReference>
<evidence type="ECO:0000313" key="2">
    <source>
        <dbReference type="EMBL" id="MBU3805193.1"/>
    </source>
</evidence>